<dbReference type="RefSeq" id="WP_160198017.1">
    <property type="nucleotide sequence ID" value="NZ_QXXA01000013.1"/>
</dbReference>
<dbReference type="Proteomes" id="UP000467132">
    <property type="component" value="Unassembled WGS sequence"/>
</dbReference>
<gene>
    <name evidence="1" type="ORF">D3Z33_11885</name>
</gene>
<keyword evidence="2" id="KW-1185">Reference proteome</keyword>
<sequence>MNRNYKTREDNRVFITTQNVIHTKHSLKRWNESGRLDNYPNFNSITDANNYIKNIFRSKKIRHLYKNFYLLDNDIVAVLDVKKDKVTVITYYGSRTKTPSLYNLRYYIKNKHKYGNILLSA</sequence>
<comment type="caution">
    <text evidence="1">The sequence shown here is derived from an EMBL/GenBank/DDBJ whole genome shotgun (WGS) entry which is preliminary data.</text>
</comment>
<dbReference type="EMBL" id="QXXA01000013">
    <property type="protein sequence ID" value="NBI07551.1"/>
    <property type="molecule type" value="Genomic_DNA"/>
</dbReference>
<organism evidence="1 2">
    <name type="scientific">Senegalia massiliensis</name>
    <dbReference type="NCBI Taxonomy" id="1720316"/>
    <lineage>
        <taxon>Bacteria</taxon>
        <taxon>Bacillati</taxon>
        <taxon>Bacillota</taxon>
        <taxon>Clostridia</taxon>
        <taxon>Eubacteriales</taxon>
        <taxon>Clostridiaceae</taxon>
        <taxon>Senegalia</taxon>
    </lineage>
</organism>
<accession>A0A845QZ24</accession>
<reference evidence="1 2" key="1">
    <citation type="submission" date="2018-08" db="EMBL/GenBank/DDBJ databases">
        <title>Murine metabolic-syndrome-specific gut microbial biobank.</title>
        <authorList>
            <person name="Liu C."/>
        </authorList>
    </citation>
    <scope>NUCLEOTIDE SEQUENCE [LARGE SCALE GENOMIC DNA]</scope>
    <source>
        <strain evidence="1 2">583</strain>
    </source>
</reference>
<protein>
    <submittedName>
        <fullName evidence="1">Uncharacterized protein</fullName>
    </submittedName>
</protein>
<evidence type="ECO:0000313" key="2">
    <source>
        <dbReference type="Proteomes" id="UP000467132"/>
    </source>
</evidence>
<dbReference type="AlphaFoldDB" id="A0A845QZ24"/>
<evidence type="ECO:0000313" key="1">
    <source>
        <dbReference type="EMBL" id="NBI07551.1"/>
    </source>
</evidence>
<name>A0A845QZ24_9CLOT</name>
<proteinExistence type="predicted"/>